<organism evidence="2 3">
    <name type="scientific">Streptomyces hebeiensis</name>
    <dbReference type="NCBI Taxonomy" id="229486"/>
    <lineage>
        <taxon>Bacteria</taxon>
        <taxon>Bacillati</taxon>
        <taxon>Actinomycetota</taxon>
        <taxon>Actinomycetes</taxon>
        <taxon>Kitasatosporales</taxon>
        <taxon>Streptomycetaceae</taxon>
        <taxon>Streptomyces</taxon>
    </lineage>
</organism>
<keyword evidence="3" id="KW-1185">Reference proteome</keyword>
<keyword evidence="1" id="KW-1133">Transmembrane helix</keyword>
<comment type="caution">
    <text evidence="2">The sequence shown here is derived from an EMBL/GenBank/DDBJ whole genome shotgun (WGS) entry which is preliminary data.</text>
</comment>
<dbReference type="RefSeq" id="WP_344271817.1">
    <property type="nucleotide sequence ID" value="NZ_BAAAKV010000009.1"/>
</dbReference>
<keyword evidence="1" id="KW-0812">Transmembrane</keyword>
<evidence type="ECO:0000256" key="1">
    <source>
        <dbReference type="SAM" id="Phobius"/>
    </source>
</evidence>
<name>A0ABN1UQJ4_9ACTN</name>
<reference evidence="2 3" key="1">
    <citation type="journal article" date="2019" name="Int. J. Syst. Evol. Microbiol.">
        <title>The Global Catalogue of Microorganisms (GCM) 10K type strain sequencing project: providing services to taxonomists for standard genome sequencing and annotation.</title>
        <authorList>
            <consortium name="The Broad Institute Genomics Platform"/>
            <consortium name="The Broad Institute Genome Sequencing Center for Infectious Disease"/>
            <person name="Wu L."/>
            <person name="Ma J."/>
        </authorList>
    </citation>
    <scope>NUCLEOTIDE SEQUENCE [LARGE SCALE GENOMIC DNA]</scope>
    <source>
        <strain evidence="2 3">JCM 12696</strain>
    </source>
</reference>
<feature type="transmembrane region" description="Helical" evidence="1">
    <location>
        <begin position="20"/>
        <end position="39"/>
    </location>
</feature>
<proteinExistence type="predicted"/>
<evidence type="ECO:0000313" key="3">
    <source>
        <dbReference type="Proteomes" id="UP001501371"/>
    </source>
</evidence>
<accession>A0ABN1UQJ4</accession>
<evidence type="ECO:0008006" key="4">
    <source>
        <dbReference type="Google" id="ProtNLM"/>
    </source>
</evidence>
<evidence type="ECO:0000313" key="2">
    <source>
        <dbReference type="EMBL" id="GAA1159493.1"/>
    </source>
</evidence>
<dbReference type="EMBL" id="BAAAKV010000009">
    <property type="protein sequence ID" value="GAA1159493.1"/>
    <property type="molecule type" value="Genomic_DNA"/>
</dbReference>
<sequence length="48" mass="5032">MAAGPPDEARERTGTAELTLAVGATAAASAGTVLVARRYRRRAPLDHR</sequence>
<dbReference type="Proteomes" id="UP001501371">
    <property type="component" value="Unassembled WGS sequence"/>
</dbReference>
<keyword evidence="1" id="KW-0472">Membrane</keyword>
<protein>
    <recommendedName>
        <fullName evidence="4">LPXTG cell wall anchor domain-containing protein</fullName>
    </recommendedName>
</protein>
<gene>
    <name evidence="2" type="ORF">GCM10009654_14570</name>
</gene>